<sequence length="67" mass="8146">MFVVSNAVGRPRGRRPVGRPRYRWINEMEKDLRELQVRDWVGTVRYRRKWRLLLSEPKAFGSLRHPN</sequence>
<evidence type="ECO:0000313" key="2">
    <source>
        <dbReference type="Proteomes" id="UP000053240"/>
    </source>
</evidence>
<dbReference type="InParanoid" id="A0A194R319"/>
<organism evidence="1 2">
    <name type="scientific">Papilio machaon</name>
    <name type="common">Old World swallowtail butterfly</name>
    <dbReference type="NCBI Taxonomy" id="76193"/>
    <lineage>
        <taxon>Eukaryota</taxon>
        <taxon>Metazoa</taxon>
        <taxon>Ecdysozoa</taxon>
        <taxon>Arthropoda</taxon>
        <taxon>Hexapoda</taxon>
        <taxon>Insecta</taxon>
        <taxon>Pterygota</taxon>
        <taxon>Neoptera</taxon>
        <taxon>Endopterygota</taxon>
        <taxon>Lepidoptera</taxon>
        <taxon>Glossata</taxon>
        <taxon>Ditrysia</taxon>
        <taxon>Papilionoidea</taxon>
        <taxon>Papilionidae</taxon>
        <taxon>Papilioninae</taxon>
        <taxon>Papilio</taxon>
    </lineage>
</organism>
<dbReference type="Proteomes" id="UP000053240">
    <property type="component" value="Unassembled WGS sequence"/>
</dbReference>
<gene>
    <name evidence="1" type="ORF">RR48_08382</name>
</gene>
<dbReference type="EMBL" id="KQ460878">
    <property type="protein sequence ID" value="KPJ11640.1"/>
    <property type="molecule type" value="Genomic_DNA"/>
</dbReference>
<name>A0A194R319_PAPMA</name>
<accession>A0A194R319</accession>
<keyword evidence="2" id="KW-1185">Reference proteome</keyword>
<protein>
    <submittedName>
        <fullName evidence="1">Uncharacterized protein</fullName>
    </submittedName>
</protein>
<reference evidence="1 2" key="1">
    <citation type="journal article" date="2015" name="Nat. Commun.">
        <title>Outbred genome sequencing and CRISPR/Cas9 gene editing in butterflies.</title>
        <authorList>
            <person name="Li X."/>
            <person name="Fan D."/>
            <person name="Zhang W."/>
            <person name="Liu G."/>
            <person name="Zhang L."/>
            <person name="Zhao L."/>
            <person name="Fang X."/>
            <person name="Chen L."/>
            <person name="Dong Y."/>
            <person name="Chen Y."/>
            <person name="Ding Y."/>
            <person name="Zhao R."/>
            <person name="Feng M."/>
            <person name="Zhu Y."/>
            <person name="Feng Y."/>
            <person name="Jiang X."/>
            <person name="Zhu D."/>
            <person name="Xiang H."/>
            <person name="Feng X."/>
            <person name="Li S."/>
            <person name="Wang J."/>
            <person name="Zhang G."/>
            <person name="Kronforst M.R."/>
            <person name="Wang W."/>
        </authorList>
    </citation>
    <scope>NUCLEOTIDE SEQUENCE [LARGE SCALE GENOMIC DNA]</scope>
    <source>
        <strain evidence="1">Ya'a_city_454_Pm</strain>
        <tissue evidence="1">Whole body</tissue>
    </source>
</reference>
<dbReference type="AlphaFoldDB" id="A0A194R319"/>
<evidence type="ECO:0000313" key="1">
    <source>
        <dbReference type="EMBL" id="KPJ11640.1"/>
    </source>
</evidence>
<proteinExistence type="predicted"/>